<dbReference type="InterPro" id="IPR018114">
    <property type="entry name" value="TRYPSIN_HIS"/>
</dbReference>
<feature type="domain" description="Peptidase S1" evidence="1">
    <location>
        <begin position="29"/>
        <end position="243"/>
    </location>
</feature>
<dbReference type="SMART" id="SM00020">
    <property type="entry name" value="Tryp_SPc"/>
    <property type="match status" value="1"/>
</dbReference>
<evidence type="ECO:0000259" key="1">
    <source>
        <dbReference type="PROSITE" id="PS50240"/>
    </source>
</evidence>
<dbReference type="GO" id="GO:0004252">
    <property type="term" value="F:serine-type endopeptidase activity"/>
    <property type="evidence" value="ECO:0007669"/>
    <property type="project" value="InterPro"/>
</dbReference>
<dbReference type="Proteomes" id="UP000321224">
    <property type="component" value="Unassembled WGS sequence"/>
</dbReference>
<dbReference type="PANTHER" id="PTHR24260">
    <property type="match status" value="1"/>
</dbReference>
<dbReference type="RefSeq" id="WP_244172129.1">
    <property type="nucleotide sequence ID" value="NZ_BJVY01000042.1"/>
</dbReference>
<keyword evidence="4" id="KW-1185">Reference proteome</keyword>
<dbReference type="PRINTS" id="PR00722">
    <property type="entry name" value="CHYMOTRYPSIN"/>
</dbReference>
<dbReference type="InterPro" id="IPR001314">
    <property type="entry name" value="Peptidase_S1A"/>
</dbReference>
<dbReference type="PROSITE" id="PS50240">
    <property type="entry name" value="TRYPSIN_DOM"/>
    <property type="match status" value="1"/>
</dbReference>
<dbReference type="InterPro" id="IPR009003">
    <property type="entry name" value="Peptidase_S1_PA"/>
</dbReference>
<dbReference type="PROSITE" id="PS00134">
    <property type="entry name" value="TRYPSIN_HIS"/>
    <property type="match status" value="1"/>
</dbReference>
<evidence type="ECO:0000313" key="2">
    <source>
        <dbReference type="EMBL" id="GEL74043.1"/>
    </source>
</evidence>
<dbReference type="EMBL" id="FNAJ01000014">
    <property type="protein sequence ID" value="SDE90199.1"/>
    <property type="molecule type" value="Genomic_DNA"/>
</dbReference>
<dbReference type="InterPro" id="IPR051333">
    <property type="entry name" value="CLIP_Serine_Protease"/>
</dbReference>
<dbReference type="AlphaFoldDB" id="A0A511HKF0"/>
<sequence length="387" mass="38923">MGLLLAAGACGSSVVPVSPETLTPARRAVVGGAPEPGFPAVAAIVPVSPFCGEPDEAARVLCTGTLVAPRVVLTAAHCVENADAPRVFSVVFAAETARASAVQRIRVVEGRLHPAWRPGVSDLGVLILASDAPVAPLAWAARAFPADGVGRLARVVGFGVDGEGGSGLRRGGLSRITSVEADAFSIEAAPAMSCGGDSGGPVFIEQDGIERLVGVTSFGDLTCTTGTNSRVDVHADFIQNAIEDASRGAPVRTPVDPDVDACAQGCRAHADCPVGMACVARADGTRSCAVAGLEAGHFGPACTGAQGAHPCVKAGSACRLWLPCSEPRDATAQGGCAAAGGGNPGLVPLVLLAWSWGRGRRAKGGSSASAFCRPPAHPSGMLFNWVV</sequence>
<dbReference type="Gene3D" id="2.40.10.10">
    <property type="entry name" value="Trypsin-like serine proteases"/>
    <property type="match status" value="1"/>
</dbReference>
<gene>
    <name evidence="2" type="ORF">MVI01_58270</name>
    <name evidence="3" type="ORF">SAMN04488504_114117</name>
</gene>
<comment type="caution">
    <text evidence="2">The sequence shown here is derived from an EMBL/GenBank/DDBJ whole genome shotgun (WGS) entry which is preliminary data.</text>
</comment>
<protein>
    <submittedName>
        <fullName evidence="3">Myxococcales GC_trans_RRR domain-containing protein</fullName>
    </submittedName>
</protein>
<dbReference type="InterPro" id="IPR043504">
    <property type="entry name" value="Peptidase_S1_PA_chymotrypsin"/>
</dbReference>
<dbReference type="InterPro" id="IPR001254">
    <property type="entry name" value="Trypsin_dom"/>
</dbReference>
<proteinExistence type="predicted"/>
<dbReference type="PANTHER" id="PTHR24260:SF132">
    <property type="entry name" value="PEPTIDASE S1 DOMAIN-CONTAINING PROTEIN"/>
    <property type="match status" value="1"/>
</dbReference>
<reference evidence="3 4" key="1">
    <citation type="submission" date="2016-10" db="EMBL/GenBank/DDBJ databases">
        <authorList>
            <person name="Varghese N."/>
            <person name="Submissions S."/>
        </authorList>
    </citation>
    <scope>NUCLEOTIDE SEQUENCE [LARGE SCALE GENOMIC DNA]</scope>
    <source>
        <strain evidence="3 4">DSM 2260</strain>
    </source>
</reference>
<dbReference type="Pfam" id="PF00089">
    <property type="entry name" value="Trypsin"/>
    <property type="match status" value="1"/>
</dbReference>
<dbReference type="NCBIfam" id="TIGR03382">
    <property type="entry name" value="GC_trans_RRR"/>
    <property type="match status" value="1"/>
</dbReference>
<evidence type="ECO:0000313" key="5">
    <source>
        <dbReference type="Proteomes" id="UP000321224"/>
    </source>
</evidence>
<dbReference type="GO" id="GO:0006508">
    <property type="term" value="P:proteolysis"/>
    <property type="evidence" value="ECO:0007669"/>
    <property type="project" value="InterPro"/>
</dbReference>
<reference evidence="2 5" key="2">
    <citation type="submission" date="2019-07" db="EMBL/GenBank/DDBJ databases">
        <title>Whole genome shotgun sequence of Myxococcus virescens NBRC 100334.</title>
        <authorList>
            <person name="Hosoyama A."/>
            <person name="Uohara A."/>
            <person name="Ohji S."/>
            <person name="Ichikawa N."/>
        </authorList>
    </citation>
    <scope>NUCLEOTIDE SEQUENCE [LARGE SCALE GENOMIC DNA]</scope>
    <source>
        <strain evidence="2 5">NBRC 100334</strain>
    </source>
</reference>
<dbReference type="SUPFAM" id="SSF50494">
    <property type="entry name" value="Trypsin-like serine proteases"/>
    <property type="match status" value="1"/>
</dbReference>
<dbReference type="EMBL" id="BJVY01000042">
    <property type="protein sequence ID" value="GEL74043.1"/>
    <property type="molecule type" value="Genomic_DNA"/>
</dbReference>
<accession>A0A511HKF0</accession>
<name>A0A511HKF0_9BACT</name>
<evidence type="ECO:0000313" key="3">
    <source>
        <dbReference type="EMBL" id="SDE90199.1"/>
    </source>
</evidence>
<evidence type="ECO:0000313" key="4">
    <source>
        <dbReference type="Proteomes" id="UP000198717"/>
    </source>
</evidence>
<organism evidence="2 5">
    <name type="scientific">Myxococcus virescens</name>
    <dbReference type="NCBI Taxonomy" id="83456"/>
    <lineage>
        <taxon>Bacteria</taxon>
        <taxon>Pseudomonadati</taxon>
        <taxon>Myxococcota</taxon>
        <taxon>Myxococcia</taxon>
        <taxon>Myxococcales</taxon>
        <taxon>Cystobacterineae</taxon>
        <taxon>Myxococcaceae</taxon>
        <taxon>Myxococcus</taxon>
    </lineage>
</organism>
<dbReference type="InterPro" id="IPR017756">
    <property type="entry name" value="TM_Gly-Cys-Arg_CS"/>
</dbReference>
<dbReference type="Proteomes" id="UP000198717">
    <property type="component" value="Unassembled WGS sequence"/>
</dbReference>